<evidence type="ECO:0008006" key="8">
    <source>
        <dbReference type="Google" id="ProtNLM"/>
    </source>
</evidence>
<proteinExistence type="inferred from homology"/>
<dbReference type="Gene3D" id="2.60.120.620">
    <property type="entry name" value="q2cbj1_9rhob like domain"/>
    <property type="match status" value="1"/>
</dbReference>
<dbReference type="AlphaFoldDB" id="A0A8K0JH95"/>
<evidence type="ECO:0000256" key="5">
    <source>
        <dbReference type="SAM" id="MobiDB-lite"/>
    </source>
</evidence>
<dbReference type="Pfam" id="PF05721">
    <property type="entry name" value="PhyH"/>
    <property type="match status" value="1"/>
</dbReference>
<organism evidence="6 7">
    <name type="scientific">Filobasidium floriforme</name>
    <dbReference type="NCBI Taxonomy" id="5210"/>
    <lineage>
        <taxon>Eukaryota</taxon>
        <taxon>Fungi</taxon>
        <taxon>Dikarya</taxon>
        <taxon>Basidiomycota</taxon>
        <taxon>Agaricomycotina</taxon>
        <taxon>Tremellomycetes</taxon>
        <taxon>Filobasidiales</taxon>
        <taxon>Filobasidiaceae</taxon>
        <taxon>Filobasidium</taxon>
    </lineage>
</organism>
<comment type="similarity">
    <text evidence="2">Belongs to the PhyH family.</text>
</comment>
<dbReference type="GO" id="GO:0046872">
    <property type="term" value="F:metal ion binding"/>
    <property type="evidence" value="ECO:0007669"/>
    <property type="project" value="UniProtKB-KW"/>
</dbReference>
<dbReference type="Proteomes" id="UP000812966">
    <property type="component" value="Unassembled WGS sequence"/>
</dbReference>
<dbReference type="PANTHER" id="PTHR20883:SF15">
    <property type="entry name" value="PHYTANOYL-COA DIOXYGENASE DOMAIN-CONTAINING PROTEIN 1"/>
    <property type="match status" value="1"/>
</dbReference>
<keyword evidence="7" id="KW-1185">Reference proteome</keyword>
<feature type="region of interest" description="Disordered" evidence="5">
    <location>
        <begin position="217"/>
        <end position="243"/>
    </location>
</feature>
<dbReference type="EMBL" id="JABELV010000129">
    <property type="protein sequence ID" value="KAG7529989.1"/>
    <property type="molecule type" value="Genomic_DNA"/>
</dbReference>
<evidence type="ECO:0000256" key="1">
    <source>
        <dbReference type="ARBA" id="ARBA00001962"/>
    </source>
</evidence>
<comment type="cofactor">
    <cofactor evidence="1">
        <name>Fe cation</name>
        <dbReference type="ChEBI" id="CHEBI:24875"/>
    </cofactor>
</comment>
<dbReference type="PANTHER" id="PTHR20883">
    <property type="entry name" value="PHYTANOYL-COA DIOXYGENASE DOMAIN CONTAINING 1"/>
    <property type="match status" value="1"/>
</dbReference>
<name>A0A8K0JH95_9TREE</name>
<keyword evidence="3" id="KW-0479">Metal-binding</keyword>
<evidence type="ECO:0000256" key="4">
    <source>
        <dbReference type="ARBA" id="ARBA00023004"/>
    </source>
</evidence>
<dbReference type="InterPro" id="IPR008775">
    <property type="entry name" value="Phytyl_CoA_dOase-like"/>
</dbReference>
<evidence type="ECO:0000256" key="3">
    <source>
        <dbReference type="ARBA" id="ARBA00022723"/>
    </source>
</evidence>
<feature type="compositionally biased region" description="Basic and acidic residues" evidence="5">
    <location>
        <begin position="230"/>
        <end position="243"/>
    </location>
</feature>
<evidence type="ECO:0000256" key="2">
    <source>
        <dbReference type="ARBA" id="ARBA00005830"/>
    </source>
</evidence>
<accession>A0A8K0JH95</accession>
<sequence>MAILDQEAVAKFRKDGYYVIPDFFSREDSQEMLDQAKKLIEEMDLTNHPMTTFSTSEQGKHVGDDYFLSSNDKISFFLEPSSISRSSVDSKPELTVPQTQSVNKIGHALCQLDPVFKKYTLENERIKDVARELGEHEDPLVLQSMIICKQPKIGAKVPIHTDSTFLYTHPATAVGFWIALEDVTETNGALSFLPGSHVDPRGGVGKRFVRMKSRAEGGEGGTGFIDWDEENGKERAEGEAGKEEVDWEKEPGWELATCTAGSLVLIHGNVQHQSPHNLSEKTRFIYTFHMIEGAKGTVYDERNWLQPAPALPFARLLA</sequence>
<gene>
    <name evidence="6" type="ORF">FFLO_05286</name>
</gene>
<comment type="caution">
    <text evidence="6">The sequence shown here is derived from an EMBL/GenBank/DDBJ whole genome shotgun (WGS) entry which is preliminary data.</text>
</comment>
<reference evidence="6" key="1">
    <citation type="submission" date="2020-04" db="EMBL/GenBank/DDBJ databases">
        <title>Analysis of mating type loci in Filobasidium floriforme.</title>
        <authorList>
            <person name="Nowrousian M."/>
        </authorList>
    </citation>
    <scope>NUCLEOTIDE SEQUENCE</scope>
    <source>
        <strain evidence="6">CBS 6242</strain>
    </source>
</reference>
<keyword evidence="4" id="KW-0408">Iron</keyword>
<evidence type="ECO:0000313" key="7">
    <source>
        <dbReference type="Proteomes" id="UP000812966"/>
    </source>
</evidence>
<protein>
    <recommendedName>
        <fullName evidence="8">Phytanoyl-CoA dioxygenase</fullName>
    </recommendedName>
</protein>
<dbReference type="SUPFAM" id="SSF51197">
    <property type="entry name" value="Clavaminate synthase-like"/>
    <property type="match status" value="1"/>
</dbReference>
<evidence type="ECO:0000313" key="6">
    <source>
        <dbReference type="EMBL" id="KAG7529989.1"/>
    </source>
</evidence>